<dbReference type="EC" id="2.7.1.40" evidence="5 16"/>
<evidence type="ECO:0000256" key="14">
    <source>
        <dbReference type="ARBA" id="ARBA00023152"/>
    </source>
</evidence>
<dbReference type="InterPro" id="IPR001697">
    <property type="entry name" value="Pyr_Knase"/>
</dbReference>
<evidence type="ECO:0000256" key="7">
    <source>
        <dbReference type="ARBA" id="ARBA00022679"/>
    </source>
</evidence>
<dbReference type="PROSITE" id="PS00110">
    <property type="entry name" value="PYRUVATE_KINASE"/>
    <property type="match status" value="1"/>
</dbReference>
<dbReference type="RefSeq" id="WP_090042946.1">
    <property type="nucleotide sequence ID" value="NZ_FOKI01000046.1"/>
</dbReference>
<keyword evidence="10 17" id="KW-0418">Kinase</keyword>
<evidence type="ECO:0000256" key="10">
    <source>
        <dbReference type="ARBA" id="ARBA00022777"/>
    </source>
</evidence>
<keyword evidence="12 17" id="KW-0460">Magnesium</keyword>
<evidence type="ECO:0000256" key="4">
    <source>
        <dbReference type="ARBA" id="ARBA00008663"/>
    </source>
</evidence>
<dbReference type="AlphaFoldDB" id="A0A1I1AT16"/>
<dbReference type="InterPro" id="IPR015813">
    <property type="entry name" value="Pyrv/PenolPyrv_kinase-like_dom"/>
</dbReference>
<dbReference type="GO" id="GO:0006950">
    <property type="term" value="P:response to stress"/>
    <property type="evidence" value="ECO:0007669"/>
    <property type="project" value="UniProtKB-ARBA"/>
</dbReference>
<dbReference type="PANTHER" id="PTHR11817">
    <property type="entry name" value="PYRUVATE KINASE"/>
    <property type="match status" value="1"/>
</dbReference>
<evidence type="ECO:0000256" key="2">
    <source>
        <dbReference type="ARBA" id="ARBA00001958"/>
    </source>
</evidence>
<dbReference type="FunFam" id="3.20.20.60:FF:000001">
    <property type="entry name" value="Pyruvate kinase"/>
    <property type="match status" value="1"/>
</dbReference>
<keyword evidence="21" id="KW-1185">Reference proteome</keyword>
<dbReference type="InterPro" id="IPR018209">
    <property type="entry name" value="Pyrv_Knase_AS"/>
</dbReference>
<evidence type="ECO:0000256" key="3">
    <source>
        <dbReference type="ARBA" id="ARBA00004997"/>
    </source>
</evidence>
<dbReference type="UniPathway" id="UPA00109">
    <property type="reaction ID" value="UER00188"/>
</dbReference>
<name>A0A1I1AT16_9CLOT</name>
<protein>
    <recommendedName>
        <fullName evidence="6 16">Pyruvate kinase</fullName>
        <ecNumber evidence="5 16">2.7.1.40</ecNumber>
    </recommendedName>
</protein>
<evidence type="ECO:0000256" key="13">
    <source>
        <dbReference type="ARBA" id="ARBA00022958"/>
    </source>
</evidence>
<keyword evidence="7 17" id="KW-0808">Transferase</keyword>
<evidence type="ECO:0000256" key="12">
    <source>
        <dbReference type="ARBA" id="ARBA00022842"/>
    </source>
</evidence>
<dbReference type="GO" id="GO:0005524">
    <property type="term" value="F:ATP binding"/>
    <property type="evidence" value="ECO:0007669"/>
    <property type="project" value="UniProtKB-KW"/>
</dbReference>
<evidence type="ECO:0000259" key="19">
    <source>
        <dbReference type="Pfam" id="PF02887"/>
    </source>
</evidence>
<keyword evidence="15 20" id="KW-0670">Pyruvate</keyword>
<comment type="pathway">
    <text evidence="3 17">Carbohydrate degradation; glycolysis; pyruvate from D-glyceraldehyde 3-phosphate: step 5/5.</text>
</comment>
<dbReference type="InterPro" id="IPR015795">
    <property type="entry name" value="Pyrv_Knase_C"/>
</dbReference>
<dbReference type="Pfam" id="PF02887">
    <property type="entry name" value="PK_C"/>
    <property type="match status" value="1"/>
</dbReference>
<dbReference type="NCBIfam" id="TIGR01064">
    <property type="entry name" value="pyruv_kin"/>
    <property type="match status" value="1"/>
</dbReference>
<evidence type="ECO:0000256" key="15">
    <source>
        <dbReference type="ARBA" id="ARBA00023317"/>
    </source>
</evidence>
<evidence type="ECO:0000256" key="5">
    <source>
        <dbReference type="ARBA" id="ARBA00012142"/>
    </source>
</evidence>
<comment type="cofactor">
    <cofactor evidence="1">
        <name>Mg(2+)</name>
        <dbReference type="ChEBI" id="CHEBI:18420"/>
    </cofactor>
</comment>
<keyword evidence="9" id="KW-0547">Nucleotide-binding</keyword>
<evidence type="ECO:0000256" key="17">
    <source>
        <dbReference type="RuleBase" id="RU000504"/>
    </source>
</evidence>
<evidence type="ECO:0000313" key="21">
    <source>
        <dbReference type="Proteomes" id="UP000198619"/>
    </source>
</evidence>
<dbReference type="Pfam" id="PF00224">
    <property type="entry name" value="PK"/>
    <property type="match status" value="1"/>
</dbReference>
<dbReference type="NCBIfam" id="NF004491">
    <property type="entry name" value="PRK05826.1"/>
    <property type="match status" value="1"/>
</dbReference>
<evidence type="ECO:0000256" key="11">
    <source>
        <dbReference type="ARBA" id="ARBA00022840"/>
    </source>
</evidence>
<dbReference type="Proteomes" id="UP000198619">
    <property type="component" value="Unassembled WGS sequence"/>
</dbReference>
<feature type="domain" description="Pyruvate kinase barrel" evidence="18">
    <location>
        <begin position="1"/>
        <end position="323"/>
    </location>
</feature>
<dbReference type="SUPFAM" id="SSF50800">
    <property type="entry name" value="PK beta-barrel domain-like"/>
    <property type="match status" value="1"/>
</dbReference>
<organism evidence="20 21">
    <name type="scientific">Clostridium frigidicarnis</name>
    <dbReference type="NCBI Taxonomy" id="84698"/>
    <lineage>
        <taxon>Bacteria</taxon>
        <taxon>Bacillati</taxon>
        <taxon>Bacillota</taxon>
        <taxon>Clostridia</taxon>
        <taxon>Eubacteriales</taxon>
        <taxon>Clostridiaceae</taxon>
        <taxon>Clostridium</taxon>
    </lineage>
</organism>
<gene>
    <name evidence="20" type="ORF">SAMN04488528_104614</name>
</gene>
<comment type="similarity">
    <text evidence="4 17">Belongs to the pyruvate kinase family.</text>
</comment>
<dbReference type="InterPro" id="IPR015793">
    <property type="entry name" value="Pyrv_Knase_brl"/>
</dbReference>
<dbReference type="GO" id="GO:0000287">
    <property type="term" value="F:magnesium ion binding"/>
    <property type="evidence" value="ECO:0007669"/>
    <property type="project" value="UniProtKB-UniRule"/>
</dbReference>
<keyword evidence="13" id="KW-0630">Potassium</keyword>
<keyword evidence="14 17" id="KW-0324">Glycolysis</keyword>
<dbReference type="EMBL" id="FOKI01000046">
    <property type="protein sequence ID" value="SFB41229.1"/>
    <property type="molecule type" value="Genomic_DNA"/>
</dbReference>
<evidence type="ECO:0000313" key="20">
    <source>
        <dbReference type="EMBL" id="SFB41229.1"/>
    </source>
</evidence>
<dbReference type="Gene3D" id="3.20.20.60">
    <property type="entry name" value="Phosphoenolpyruvate-binding domains"/>
    <property type="match status" value="1"/>
</dbReference>
<keyword evidence="11" id="KW-0067">ATP-binding</keyword>
<evidence type="ECO:0000256" key="16">
    <source>
        <dbReference type="NCBIfam" id="TIGR01064"/>
    </source>
</evidence>
<dbReference type="GO" id="GO:0016301">
    <property type="term" value="F:kinase activity"/>
    <property type="evidence" value="ECO:0007669"/>
    <property type="project" value="UniProtKB-KW"/>
</dbReference>
<dbReference type="PRINTS" id="PR01050">
    <property type="entry name" value="PYRUVTKNASE"/>
</dbReference>
<proteinExistence type="inferred from homology"/>
<comment type="catalytic activity">
    <reaction evidence="17">
        <text>pyruvate + ATP = phosphoenolpyruvate + ADP + H(+)</text>
        <dbReference type="Rhea" id="RHEA:18157"/>
        <dbReference type="ChEBI" id="CHEBI:15361"/>
        <dbReference type="ChEBI" id="CHEBI:15378"/>
        <dbReference type="ChEBI" id="CHEBI:30616"/>
        <dbReference type="ChEBI" id="CHEBI:58702"/>
        <dbReference type="ChEBI" id="CHEBI:456216"/>
        <dbReference type="EC" id="2.7.1.40"/>
    </reaction>
</comment>
<dbReference type="InterPro" id="IPR040442">
    <property type="entry name" value="Pyrv_kinase-like_dom_sf"/>
</dbReference>
<dbReference type="STRING" id="84698.SAMN04488528_104614"/>
<reference evidence="20 21" key="1">
    <citation type="submission" date="2016-10" db="EMBL/GenBank/DDBJ databases">
        <authorList>
            <person name="de Groot N.N."/>
        </authorList>
    </citation>
    <scope>NUCLEOTIDE SEQUENCE [LARGE SCALE GENOMIC DNA]</scope>
    <source>
        <strain evidence="20 21">DSM 12271</strain>
    </source>
</reference>
<dbReference type="SUPFAM" id="SSF52935">
    <property type="entry name" value="PK C-terminal domain-like"/>
    <property type="match status" value="1"/>
</dbReference>
<accession>A0A1I1AT16</accession>
<dbReference type="InterPro" id="IPR011037">
    <property type="entry name" value="Pyrv_Knase-like_insert_dom_sf"/>
</dbReference>
<dbReference type="GO" id="GO:0030955">
    <property type="term" value="F:potassium ion binding"/>
    <property type="evidence" value="ECO:0007669"/>
    <property type="project" value="UniProtKB-UniRule"/>
</dbReference>
<dbReference type="Gene3D" id="2.40.33.10">
    <property type="entry name" value="PK beta-barrel domain-like"/>
    <property type="match status" value="1"/>
</dbReference>
<dbReference type="GO" id="GO:0004743">
    <property type="term" value="F:pyruvate kinase activity"/>
    <property type="evidence" value="ECO:0007669"/>
    <property type="project" value="UniProtKB-UniRule"/>
</dbReference>
<dbReference type="InterPro" id="IPR015806">
    <property type="entry name" value="Pyrv_Knase_insert_dom_sf"/>
</dbReference>
<dbReference type="Gene3D" id="3.40.1380.20">
    <property type="entry name" value="Pyruvate kinase, C-terminal domain"/>
    <property type="match status" value="1"/>
</dbReference>
<evidence type="ECO:0000256" key="1">
    <source>
        <dbReference type="ARBA" id="ARBA00001946"/>
    </source>
</evidence>
<dbReference type="InterPro" id="IPR036918">
    <property type="entry name" value="Pyrv_Knase_C_sf"/>
</dbReference>
<feature type="domain" description="Pyruvate kinase C-terminal" evidence="19">
    <location>
        <begin position="357"/>
        <end position="469"/>
    </location>
</feature>
<evidence type="ECO:0000259" key="18">
    <source>
        <dbReference type="Pfam" id="PF00224"/>
    </source>
</evidence>
<evidence type="ECO:0000256" key="9">
    <source>
        <dbReference type="ARBA" id="ARBA00022741"/>
    </source>
</evidence>
<evidence type="ECO:0000256" key="8">
    <source>
        <dbReference type="ARBA" id="ARBA00022723"/>
    </source>
</evidence>
<dbReference type="OrthoDB" id="9812123at2"/>
<dbReference type="NCBIfam" id="NF004978">
    <property type="entry name" value="PRK06354.1"/>
    <property type="match status" value="1"/>
</dbReference>
<keyword evidence="8" id="KW-0479">Metal-binding</keyword>
<dbReference type="FunFam" id="2.40.33.10:FF:000001">
    <property type="entry name" value="Pyruvate kinase"/>
    <property type="match status" value="1"/>
</dbReference>
<sequence length="473" mass="51815">MQKTKMVFTIGPSSESEETLCKLIETGMSAARLNFSHGTHEEHKTKMDLIKKLRQKYNKHIAIIMDIKGPKIRTHNFKGDKVQLLKGSNFTILCGEEILGDENQCSISYSELYKDVTVGNKLLVDDGLLELTVESIEGKKIHCIADNTGFIENHKGINVPNVSVSIPAITDKDKEDLIFGCKMDIDIVAASFIRKPDDVLSIRKILESNGGEHIKIISKIENHEGINNIDEIIKVSDGIMVARGDMGVEVPLEQVPLIQKMIIKKCNKAGKPVITATQMLDSMIRNPRPTRAEATDIYNAIFDGTDAIMLSGESANGAYPVDAAQTMAKIAQTAESNIDYTYRLNKKKKSNITTISDAISLSTCITADELNASAIIAYTQSGSTAKIVSKHRPECPIIAVTPNEKVARSLALNWGVTCLLSDNIGSTDELIEESIKKLLEAKYVKKGDLVVIAAGVPIHHSGTTNMLKVEIIK</sequence>
<evidence type="ECO:0000256" key="6">
    <source>
        <dbReference type="ARBA" id="ARBA00018587"/>
    </source>
</evidence>
<comment type="cofactor">
    <cofactor evidence="2">
        <name>K(+)</name>
        <dbReference type="ChEBI" id="CHEBI:29103"/>
    </cofactor>
</comment>
<dbReference type="SUPFAM" id="SSF51621">
    <property type="entry name" value="Phosphoenolpyruvate/pyruvate domain"/>
    <property type="match status" value="1"/>
</dbReference>